<organism evidence="3">
    <name type="scientific">Salvia splendens</name>
    <name type="common">Scarlet sage</name>
    <dbReference type="NCBI Taxonomy" id="180675"/>
    <lineage>
        <taxon>Eukaryota</taxon>
        <taxon>Viridiplantae</taxon>
        <taxon>Streptophyta</taxon>
        <taxon>Embryophyta</taxon>
        <taxon>Tracheophyta</taxon>
        <taxon>Spermatophyta</taxon>
        <taxon>Magnoliopsida</taxon>
        <taxon>eudicotyledons</taxon>
        <taxon>Gunneridae</taxon>
        <taxon>Pentapetalae</taxon>
        <taxon>asterids</taxon>
        <taxon>lamiids</taxon>
        <taxon>Lamiales</taxon>
        <taxon>Lamiaceae</taxon>
        <taxon>Nepetoideae</taxon>
        <taxon>Mentheae</taxon>
        <taxon>Salviinae</taxon>
        <taxon>Salvia</taxon>
        <taxon>Salvia subgen. Calosphace</taxon>
        <taxon>core Calosphace</taxon>
    </lineage>
</organism>
<keyword evidence="2" id="KW-0812">Transmembrane</keyword>
<sequence>MPAAGSLPRRRALASTKFDFTPFLKRHRHREGRHPGDGGEIDPRYGVEKRLVDLVYATSCIVAVDPTALADILLTYEGFSAIAVALGLFVSVSVLVGLCAKHAKRIGRKESSKSGHPLPSPKQLMAAISQKAMSPLIHGKKSAAAADSGEENGVWQKAILMGEKCQPPEFSGVIYYDYDGKRIPEMPKSPRHGSMTPLKNISFPQHENDAPVY</sequence>
<keyword evidence="4" id="KW-1185">Reference proteome</keyword>
<protein>
    <submittedName>
        <fullName evidence="3">Uncharacterized protein</fullName>
    </submittedName>
</protein>
<dbReference type="PANTHER" id="PTHR33237">
    <property type="entry name" value="F2P16.13 PROTEIN-RELATED"/>
    <property type="match status" value="1"/>
</dbReference>
<comment type="caution">
    <text evidence="3">The sequence shown here is derived from an EMBL/GenBank/DDBJ whole genome shotgun (WGS) entry which is preliminary data.</text>
</comment>
<evidence type="ECO:0000313" key="4">
    <source>
        <dbReference type="Proteomes" id="UP000298416"/>
    </source>
</evidence>
<gene>
    <name evidence="3" type="ORF">SASPL_110368</name>
</gene>
<keyword evidence="2" id="KW-0472">Membrane</keyword>
<feature type="transmembrane region" description="Helical" evidence="2">
    <location>
        <begin position="79"/>
        <end position="100"/>
    </location>
</feature>
<accession>A0A8X8YAH1</accession>
<evidence type="ECO:0000313" key="3">
    <source>
        <dbReference type="EMBL" id="KAG6426151.1"/>
    </source>
</evidence>
<keyword evidence="2" id="KW-1133">Transmembrane helix</keyword>
<reference evidence="3" key="2">
    <citation type="submission" date="2020-08" db="EMBL/GenBank/DDBJ databases">
        <title>Plant Genome Project.</title>
        <authorList>
            <person name="Zhang R.-G."/>
        </authorList>
    </citation>
    <scope>NUCLEOTIDE SEQUENCE</scope>
    <source>
        <strain evidence="3">Huo1</strain>
        <tissue evidence="3">Leaf</tissue>
    </source>
</reference>
<proteinExistence type="predicted"/>
<feature type="region of interest" description="Disordered" evidence="1">
    <location>
        <begin position="187"/>
        <end position="213"/>
    </location>
</feature>
<dbReference type="AlphaFoldDB" id="A0A8X8YAH1"/>
<reference evidence="3" key="1">
    <citation type="submission" date="2018-01" db="EMBL/GenBank/DDBJ databases">
        <authorList>
            <person name="Mao J.F."/>
        </authorList>
    </citation>
    <scope>NUCLEOTIDE SEQUENCE</scope>
    <source>
        <strain evidence="3">Huo1</strain>
        <tissue evidence="3">Leaf</tissue>
    </source>
</reference>
<dbReference type="EMBL" id="PNBA02000004">
    <property type="protein sequence ID" value="KAG6426151.1"/>
    <property type="molecule type" value="Genomic_DNA"/>
</dbReference>
<evidence type="ECO:0000256" key="2">
    <source>
        <dbReference type="SAM" id="Phobius"/>
    </source>
</evidence>
<evidence type="ECO:0000256" key="1">
    <source>
        <dbReference type="SAM" id="MobiDB-lite"/>
    </source>
</evidence>
<dbReference type="PANTHER" id="PTHR33237:SF50">
    <property type="entry name" value="TRANSMEMBRANE PROTEIN"/>
    <property type="match status" value="1"/>
</dbReference>
<name>A0A8X8YAH1_SALSN</name>
<dbReference type="Proteomes" id="UP000298416">
    <property type="component" value="Unassembled WGS sequence"/>
</dbReference>